<comment type="caution">
    <text evidence="1">The sequence shown here is derived from an EMBL/GenBank/DDBJ whole genome shotgun (WGS) entry which is preliminary data.</text>
</comment>
<keyword evidence="2" id="KW-1185">Reference proteome</keyword>
<proteinExistence type="predicted"/>
<dbReference type="Proteomes" id="UP001631969">
    <property type="component" value="Unassembled WGS sequence"/>
</dbReference>
<gene>
    <name evidence="1" type="ORF">ACI1P1_14610</name>
</gene>
<sequence>MKYTTGEKVFYGVNYFLLSLAGLICLLPLLNLASVSLSGKDAVLSGFVTFWPVDVTTESYKLLFDGTPIVNAFFNNVKITVVGVVLSMIFTVFAAYPLSRSWFYGRRYLTLVIVFTMLFNGGLIPTYLVIKQLGLVDSYGALWLPALVSTYNMLIMRSFFESIPDELVEAARMDGAGEWRVLLRIMLPLSVPMIATIALFYGVHYWNAFFNVLIYMNSADKYNMTVLIQQMIKSQSVLQELNMMNQEEVSNITPEGIKAAGIMIMVIPMLIVYPLLQRYFVKGVMIGAIKG</sequence>
<protein>
    <submittedName>
        <fullName evidence="1">Carbohydrate ABC transporter permease</fullName>
    </submittedName>
</protein>
<evidence type="ECO:0000313" key="1">
    <source>
        <dbReference type="EMBL" id="MFM9329522.1"/>
    </source>
</evidence>
<organism evidence="1 2">
    <name type="scientific">Paenibacillus mesotrionivorans</name>
    <dbReference type="NCBI Taxonomy" id="3160968"/>
    <lineage>
        <taxon>Bacteria</taxon>
        <taxon>Bacillati</taxon>
        <taxon>Bacillota</taxon>
        <taxon>Bacilli</taxon>
        <taxon>Bacillales</taxon>
        <taxon>Paenibacillaceae</taxon>
        <taxon>Paenibacillus</taxon>
    </lineage>
</organism>
<accession>A0ACC7P2I7</accession>
<evidence type="ECO:0000313" key="2">
    <source>
        <dbReference type="Proteomes" id="UP001631969"/>
    </source>
</evidence>
<dbReference type="EMBL" id="JBJURJ010000008">
    <property type="protein sequence ID" value="MFM9329522.1"/>
    <property type="molecule type" value="Genomic_DNA"/>
</dbReference>
<reference evidence="1" key="1">
    <citation type="submission" date="2024-12" db="EMBL/GenBank/DDBJ databases">
        <authorList>
            <person name="Wu N."/>
        </authorList>
    </citation>
    <scope>NUCLEOTIDE SEQUENCE</scope>
    <source>
        <strain evidence="1">P15</strain>
    </source>
</reference>
<name>A0ACC7P2I7_9BACL</name>